<dbReference type="GO" id="GO:0043186">
    <property type="term" value="C:P granule"/>
    <property type="evidence" value="ECO:0007669"/>
    <property type="project" value="EnsemblMetazoa"/>
</dbReference>
<feature type="compositionally biased region" description="Gly residues" evidence="9">
    <location>
        <begin position="42"/>
        <end position="56"/>
    </location>
</feature>
<feature type="region of interest" description="Disordered" evidence="9">
    <location>
        <begin position="165"/>
        <end position="215"/>
    </location>
</feature>
<keyword evidence="3" id="KW-0378">Hydrolase</keyword>
<dbReference type="GO" id="GO:0016787">
    <property type="term" value="F:hydrolase activity"/>
    <property type="evidence" value="ECO:0007669"/>
    <property type="project" value="UniProtKB-KW"/>
</dbReference>
<dbReference type="Pfam" id="PF00270">
    <property type="entry name" value="DEAD"/>
    <property type="match status" value="1"/>
</dbReference>
<evidence type="ECO:0000256" key="8">
    <source>
        <dbReference type="PROSITE-ProRule" id="PRU00552"/>
    </source>
</evidence>
<accession>G0NP40</accession>
<comment type="catalytic activity">
    <reaction evidence="7">
        <text>ATP + H2O = ADP + phosphate + H(+)</text>
        <dbReference type="Rhea" id="RHEA:13065"/>
        <dbReference type="ChEBI" id="CHEBI:15377"/>
        <dbReference type="ChEBI" id="CHEBI:15378"/>
        <dbReference type="ChEBI" id="CHEBI:30616"/>
        <dbReference type="ChEBI" id="CHEBI:43474"/>
        <dbReference type="ChEBI" id="CHEBI:456216"/>
        <dbReference type="EC" id="3.6.4.13"/>
    </reaction>
</comment>
<dbReference type="InterPro" id="IPR014014">
    <property type="entry name" value="RNA_helicase_DEAD_Q_motif"/>
</dbReference>
<feature type="domain" description="Helicase ATP-binding" evidence="10">
    <location>
        <begin position="780"/>
        <end position="989"/>
    </location>
</feature>
<feature type="region of interest" description="Disordered" evidence="9">
    <location>
        <begin position="637"/>
        <end position="703"/>
    </location>
</feature>
<feature type="compositionally biased region" description="Basic and acidic residues" evidence="9">
    <location>
        <begin position="10"/>
        <end position="28"/>
    </location>
</feature>
<evidence type="ECO:0000256" key="5">
    <source>
        <dbReference type="ARBA" id="ARBA00022840"/>
    </source>
</evidence>
<evidence type="ECO:0000256" key="3">
    <source>
        <dbReference type="ARBA" id="ARBA00022801"/>
    </source>
</evidence>
<keyword evidence="2" id="KW-0547">Nucleotide-binding</keyword>
<dbReference type="CDD" id="cd18787">
    <property type="entry name" value="SF2_C_DEAD"/>
    <property type="match status" value="1"/>
</dbReference>
<dbReference type="SMART" id="SM00490">
    <property type="entry name" value="HELICc"/>
    <property type="match status" value="1"/>
</dbReference>
<evidence type="ECO:0000313" key="13">
    <source>
        <dbReference type="EMBL" id="EGT35037.1"/>
    </source>
</evidence>
<feature type="compositionally biased region" description="Low complexity" evidence="9">
    <location>
        <begin position="543"/>
        <end position="553"/>
    </location>
</feature>
<feature type="domain" description="Helicase C-terminal" evidence="11">
    <location>
        <begin position="1000"/>
        <end position="1180"/>
    </location>
</feature>
<feature type="compositionally biased region" description="Gly residues" evidence="9">
    <location>
        <begin position="637"/>
        <end position="664"/>
    </location>
</feature>
<feature type="region of interest" description="Disordered" evidence="9">
    <location>
        <begin position="385"/>
        <end position="459"/>
    </location>
</feature>
<feature type="compositionally biased region" description="Basic and acidic residues" evidence="9">
    <location>
        <begin position="403"/>
        <end position="415"/>
    </location>
</feature>
<dbReference type="EC" id="3.6.4.13" evidence="1"/>
<feature type="region of interest" description="Disordered" evidence="9">
    <location>
        <begin position="1"/>
        <end position="96"/>
    </location>
</feature>
<keyword evidence="4" id="KW-0347">Helicase</keyword>
<feature type="compositionally biased region" description="Polar residues" evidence="9">
    <location>
        <begin position="385"/>
        <end position="399"/>
    </location>
</feature>
<dbReference type="Pfam" id="PF00271">
    <property type="entry name" value="Helicase_C"/>
    <property type="match status" value="1"/>
</dbReference>
<dbReference type="InterPro" id="IPR027417">
    <property type="entry name" value="P-loop_NTPase"/>
</dbReference>
<dbReference type="GO" id="GO:0005524">
    <property type="term" value="F:ATP binding"/>
    <property type="evidence" value="ECO:0007669"/>
    <property type="project" value="UniProtKB-KW"/>
</dbReference>
<evidence type="ECO:0000313" key="14">
    <source>
        <dbReference type="Proteomes" id="UP000008068"/>
    </source>
</evidence>
<feature type="compositionally biased region" description="Basic and acidic residues" evidence="9">
    <location>
        <begin position="690"/>
        <end position="703"/>
    </location>
</feature>
<dbReference type="Proteomes" id="UP000008068">
    <property type="component" value="Unassembled WGS sequence"/>
</dbReference>
<evidence type="ECO:0000259" key="11">
    <source>
        <dbReference type="PROSITE" id="PS51194"/>
    </source>
</evidence>
<evidence type="ECO:0000259" key="12">
    <source>
        <dbReference type="PROSITE" id="PS51195"/>
    </source>
</evidence>
<dbReference type="OMA" id="FCHTKAS"/>
<dbReference type="AlphaFoldDB" id="G0NP40"/>
<dbReference type="CDD" id="cd17963">
    <property type="entry name" value="DEADc_DDX19_DDX25"/>
    <property type="match status" value="1"/>
</dbReference>
<name>G0NP40_CAEBE</name>
<keyword evidence="5" id="KW-0067">ATP-binding</keyword>
<feature type="region of interest" description="Disordered" evidence="9">
    <location>
        <begin position="300"/>
        <end position="324"/>
    </location>
</feature>
<feature type="compositionally biased region" description="Polar residues" evidence="9">
    <location>
        <begin position="668"/>
        <end position="687"/>
    </location>
</feature>
<organism evidence="14">
    <name type="scientific">Caenorhabditis brenneri</name>
    <name type="common">Nematode worm</name>
    <dbReference type="NCBI Taxonomy" id="135651"/>
    <lineage>
        <taxon>Eukaryota</taxon>
        <taxon>Metazoa</taxon>
        <taxon>Ecdysozoa</taxon>
        <taxon>Nematoda</taxon>
        <taxon>Chromadorea</taxon>
        <taxon>Rhabditida</taxon>
        <taxon>Rhabditina</taxon>
        <taxon>Rhabditomorpha</taxon>
        <taxon>Rhabditoidea</taxon>
        <taxon>Rhabditidae</taxon>
        <taxon>Peloderinae</taxon>
        <taxon>Caenorhabditis</taxon>
    </lineage>
</organism>
<feature type="compositionally biased region" description="Polar residues" evidence="9">
    <location>
        <begin position="572"/>
        <end position="589"/>
    </location>
</feature>
<protein>
    <recommendedName>
        <fullName evidence="1">RNA helicase</fullName>
        <ecNumber evidence="1">3.6.4.13</ecNumber>
    </recommendedName>
</protein>
<dbReference type="Gene3D" id="3.40.50.300">
    <property type="entry name" value="P-loop containing nucleotide triphosphate hydrolases"/>
    <property type="match status" value="2"/>
</dbReference>
<reference evidence="14" key="1">
    <citation type="submission" date="2011-07" db="EMBL/GenBank/DDBJ databases">
        <authorList>
            <consortium name="Caenorhabditis brenneri Sequencing and Analysis Consortium"/>
            <person name="Wilson R.K."/>
        </authorList>
    </citation>
    <scope>NUCLEOTIDE SEQUENCE [LARGE SCALE GENOMIC DNA]</scope>
    <source>
        <strain evidence="14">PB2801</strain>
    </source>
</reference>
<evidence type="ECO:0000256" key="6">
    <source>
        <dbReference type="ARBA" id="ARBA00022884"/>
    </source>
</evidence>
<evidence type="ECO:0000256" key="4">
    <source>
        <dbReference type="ARBA" id="ARBA00022806"/>
    </source>
</evidence>
<evidence type="ECO:0000256" key="7">
    <source>
        <dbReference type="ARBA" id="ARBA00047984"/>
    </source>
</evidence>
<feature type="short sequence motif" description="Q motif" evidence="8">
    <location>
        <begin position="747"/>
        <end position="775"/>
    </location>
</feature>
<dbReference type="InterPro" id="IPR014001">
    <property type="entry name" value="Helicase_ATP-bd"/>
</dbReference>
<dbReference type="PROSITE" id="PS51192">
    <property type="entry name" value="HELICASE_ATP_BIND_1"/>
    <property type="match status" value="1"/>
</dbReference>
<feature type="region of interest" description="Disordered" evidence="9">
    <location>
        <begin position="475"/>
        <end position="616"/>
    </location>
</feature>
<dbReference type="PROSITE" id="PS51194">
    <property type="entry name" value="HELICASE_CTER"/>
    <property type="match status" value="1"/>
</dbReference>
<dbReference type="OrthoDB" id="10265785at2759"/>
<feature type="compositionally biased region" description="Low complexity" evidence="9">
    <location>
        <begin position="204"/>
        <end position="215"/>
    </location>
</feature>
<dbReference type="SMART" id="SM00487">
    <property type="entry name" value="DEXDc"/>
    <property type="match status" value="1"/>
</dbReference>
<dbReference type="eggNOG" id="KOG0332">
    <property type="taxonomic scope" value="Eukaryota"/>
</dbReference>
<gene>
    <name evidence="13" type="ORF">CAEBREN_00096</name>
</gene>
<evidence type="ECO:0000256" key="1">
    <source>
        <dbReference type="ARBA" id="ARBA00012552"/>
    </source>
</evidence>
<dbReference type="SUPFAM" id="SSF52540">
    <property type="entry name" value="P-loop containing nucleoside triphosphate hydrolases"/>
    <property type="match status" value="1"/>
</dbReference>
<feature type="domain" description="DEAD-box RNA helicase Q" evidence="12">
    <location>
        <begin position="747"/>
        <end position="775"/>
    </location>
</feature>
<evidence type="ECO:0000256" key="2">
    <source>
        <dbReference type="ARBA" id="ARBA00022741"/>
    </source>
</evidence>
<feature type="region of interest" description="Disordered" evidence="9">
    <location>
        <begin position="233"/>
        <end position="275"/>
    </location>
</feature>
<dbReference type="GO" id="GO:0003724">
    <property type="term" value="F:RNA helicase activity"/>
    <property type="evidence" value="ECO:0007669"/>
    <property type="project" value="UniProtKB-EC"/>
</dbReference>
<evidence type="ECO:0000256" key="9">
    <source>
        <dbReference type="SAM" id="MobiDB-lite"/>
    </source>
</evidence>
<dbReference type="EMBL" id="GL379918">
    <property type="protein sequence ID" value="EGT35037.1"/>
    <property type="molecule type" value="Genomic_DNA"/>
</dbReference>
<dbReference type="InParanoid" id="G0NP40"/>
<dbReference type="InterPro" id="IPR001650">
    <property type="entry name" value="Helicase_C-like"/>
</dbReference>
<dbReference type="FunFam" id="3.40.50.300:FF:000849">
    <property type="entry name" value="ATP-dependent RNA helicase DBP5"/>
    <property type="match status" value="1"/>
</dbReference>
<dbReference type="FunCoup" id="G0NP40">
    <property type="interactions" value="407"/>
</dbReference>
<dbReference type="InterPro" id="IPR011545">
    <property type="entry name" value="DEAD/DEAH_box_helicase_dom"/>
</dbReference>
<dbReference type="PANTHER" id="PTHR47958">
    <property type="entry name" value="ATP-DEPENDENT RNA HELICASE DBP3"/>
    <property type="match status" value="1"/>
</dbReference>
<feature type="compositionally biased region" description="Polar residues" evidence="9">
    <location>
        <begin position="239"/>
        <end position="251"/>
    </location>
</feature>
<dbReference type="HOGENOM" id="CLU_011435_0_0_1"/>
<dbReference type="GO" id="GO:0003723">
    <property type="term" value="F:RNA binding"/>
    <property type="evidence" value="ECO:0007669"/>
    <property type="project" value="UniProtKB-KW"/>
</dbReference>
<feature type="compositionally biased region" description="Gly residues" evidence="9">
    <location>
        <begin position="74"/>
        <end position="86"/>
    </location>
</feature>
<feature type="compositionally biased region" description="Low complexity" evidence="9">
    <location>
        <begin position="417"/>
        <end position="432"/>
    </location>
</feature>
<feature type="compositionally biased region" description="Polar residues" evidence="9">
    <location>
        <begin position="258"/>
        <end position="275"/>
    </location>
</feature>
<keyword evidence="6" id="KW-0694">RNA-binding</keyword>
<keyword evidence="14" id="KW-1185">Reference proteome</keyword>
<dbReference type="STRING" id="135651.G0NP40"/>
<sequence>MSDWGNAFDEQCRSEGLEVPEKTEKKQSNSEMDPNEENKGFNSGGISRGGMFGGGPKMNAPPPQTSFGATSGTRVGGSYGSTGPDGRGAAIGSSDEINGGGNVISVGLRKEKPACNFSRGGGFGSNRNTALPPVKSSHEGGRFGAMATKNFDSLISSDNFPIQSKAGGRFGATQASTSHMSIGGRFGSKQPASSTPLDSGLGPGSTPDSSSASSIDGSFVVAKNSLSRTSVGGAFGAKSSPSHVTVTSLGGNSKDLPQPTSTSTPAGTFQSTYSQKNLTPVGGSFGAKVADTSVHITTATDSSDSLKKTMNNTRSSGFTGSNFKTAQLPSGPAFVGGSFGSKDSISSTNLTTTALGQHSTVTENTPQSTSALGSFCFSVQSTKASRGSFGSSIRPTVPSSEEFEVRPTLERKDSIESSSGNSSMMGGATTATAGGGFHSIHYGNTQPKPTVGGSFGASKSSSGVSIGGAFGKTSSGVSIPPHFNVPPPTLSNINRSNLDYPQEKDKSVSIPGPNFKAEASFGLKTTENMKEEKPTFESCFGKSNPSNNSNSSPFGRPPQSVEKNFEEKENVASFTPETGENSHFNTTNDTSKKPSFGPLETKRELGANSSVSNAREESYVPFMPGAPTPMRGGFQGAFRGGRGSGGGGQMDFGSGGQGQMGRGRGQSTQSFVPQQRPTPPSLTSNQAVRPDPKYKYTKSTDETHEKVPIPADIALLNKFIQKEVKMMKDTVVDVQRQDPKSPLYSISSFRELRLKPEVLQALDTLNFQFPTRIQETALPLLLMEPPSNLIAQAQSGTGKTAAFVLTMLCRIDVNLKCPQCICLAPTLELAKQIGEVVEKMGKYMENLKIHYAIKGGNLAAMRGRKLTEQIVIGTPGIVSFNFEKKLRIIAIFQTREYLQKYKCIDPSQIRCLVLDEADVMIYHQGFTDISTTIYKYVCCHLYIYHIIMINYYSMVEEASESVQSMLFSATYDEPVINFATKIIKNAIVVMLKREEQALPNIKQFYVQCASRDSKFAAIVNLYSGLAVASSVIFCHTKASVMWLYENMKARGHQVDVLHGDMTVVERADTIIRFKRGDFKVLITTNVFARGIDVAQVSVVINYDLPIKYDEQGSPMVIEGFTQPDCETYLHRIGRTGRFGKTGIAINLIDSEDSMNMINILENHFQMKIARMDPSNIEELEAIEMA</sequence>
<evidence type="ECO:0000259" key="10">
    <source>
        <dbReference type="PROSITE" id="PS51192"/>
    </source>
</evidence>
<dbReference type="PROSITE" id="PS51195">
    <property type="entry name" value="Q_MOTIF"/>
    <property type="match status" value="1"/>
</dbReference>
<dbReference type="GO" id="GO:0007281">
    <property type="term" value="P:germ cell development"/>
    <property type="evidence" value="ECO:0007669"/>
    <property type="project" value="EnsemblMetazoa"/>
</dbReference>
<feature type="compositionally biased region" description="Polar residues" evidence="9">
    <location>
        <begin position="490"/>
        <end position="499"/>
    </location>
</feature>
<proteinExistence type="predicted"/>